<dbReference type="SUPFAM" id="SSF51735">
    <property type="entry name" value="NAD(P)-binding Rossmann-fold domains"/>
    <property type="match status" value="1"/>
</dbReference>
<reference evidence="5 6" key="1">
    <citation type="submission" date="2018-03" db="EMBL/GenBank/DDBJ databases">
        <title>Neisseria weixii sp. nov., isolated from the intestinal contents of Tibetan Plateau pika (Ochotona curzoniae) in Yushu, Qinghai Province, China.</title>
        <authorList>
            <person name="Gui Z."/>
        </authorList>
    </citation>
    <scope>NUCLEOTIDE SEQUENCE [LARGE SCALE GENOMIC DNA]</scope>
    <source>
        <strain evidence="5 6">ATCC 51483</strain>
    </source>
</reference>
<comment type="subcellular location">
    <subcellularLocation>
        <location evidence="1">Cytoplasm</location>
    </subcellularLocation>
</comment>
<dbReference type="PRINTS" id="PR00081">
    <property type="entry name" value="GDHRDH"/>
</dbReference>
<evidence type="ECO:0000313" key="5">
    <source>
        <dbReference type="EMBL" id="PSJ81412.1"/>
    </source>
</evidence>
<evidence type="ECO:0000313" key="6">
    <source>
        <dbReference type="Proteomes" id="UP000241868"/>
    </source>
</evidence>
<dbReference type="AlphaFoldDB" id="A0A2P7U357"/>
<dbReference type="InterPro" id="IPR002347">
    <property type="entry name" value="SDR_fam"/>
</dbReference>
<evidence type="ECO:0000256" key="4">
    <source>
        <dbReference type="ARBA" id="ARBA00023002"/>
    </source>
</evidence>
<protein>
    <submittedName>
        <fullName evidence="5">Short-chain dehydrogenase</fullName>
    </submittedName>
</protein>
<dbReference type="PANTHER" id="PTHR44085:SF2">
    <property type="entry name" value="SEPIAPTERIN REDUCTASE"/>
    <property type="match status" value="1"/>
</dbReference>
<keyword evidence="4" id="KW-0560">Oxidoreductase</keyword>
<comment type="caution">
    <text evidence="5">The sequence shown here is derived from an EMBL/GenBank/DDBJ whole genome shotgun (WGS) entry which is preliminary data.</text>
</comment>
<dbReference type="GO" id="GO:0004757">
    <property type="term" value="F:sepiapterin reductase (NADP+) activity"/>
    <property type="evidence" value="ECO:0007669"/>
    <property type="project" value="TreeGrafter"/>
</dbReference>
<name>A0A2P7U357_9NEIS</name>
<dbReference type="EMBL" id="PXYY01000002">
    <property type="protein sequence ID" value="PSJ81412.1"/>
    <property type="molecule type" value="Genomic_DNA"/>
</dbReference>
<accession>A0A2P7U357</accession>
<organism evidence="5 6">
    <name type="scientific">Neisseria iguanae</name>
    <dbReference type="NCBI Taxonomy" id="90242"/>
    <lineage>
        <taxon>Bacteria</taxon>
        <taxon>Pseudomonadati</taxon>
        <taxon>Pseudomonadota</taxon>
        <taxon>Betaproteobacteria</taxon>
        <taxon>Neisseriales</taxon>
        <taxon>Neisseriaceae</taxon>
        <taxon>Neisseria</taxon>
    </lineage>
</organism>
<evidence type="ECO:0000256" key="3">
    <source>
        <dbReference type="ARBA" id="ARBA00022857"/>
    </source>
</evidence>
<dbReference type="OrthoDB" id="9794387at2"/>
<evidence type="ECO:0000256" key="1">
    <source>
        <dbReference type="ARBA" id="ARBA00004496"/>
    </source>
</evidence>
<dbReference type="PANTHER" id="PTHR44085">
    <property type="entry name" value="SEPIAPTERIN REDUCTASE"/>
    <property type="match status" value="1"/>
</dbReference>
<dbReference type="Gene3D" id="3.40.50.720">
    <property type="entry name" value="NAD(P)-binding Rossmann-like Domain"/>
    <property type="match status" value="1"/>
</dbReference>
<gene>
    <name evidence="5" type="ORF">C7N83_00485</name>
</gene>
<dbReference type="Pfam" id="PF00106">
    <property type="entry name" value="adh_short"/>
    <property type="match status" value="1"/>
</dbReference>
<dbReference type="GO" id="GO:0005737">
    <property type="term" value="C:cytoplasm"/>
    <property type="evidence" value="ECO:0007669"/>
    <property type="project" value="UniProtKB-SubCell"/>
</dbReference>
<dbReference type="InterPro" id="IPR051721">
    <property type="entry name" value="Biopterin_syn/organic_redct"/>
</dbReference>
<dbReference type="Proteomes" id="UP000241868">
    <property type="component" value="Unassembled WGS sequence"/>
</dbReference>
<dbReference type="GO" id="GO:0006729">
    <property type="term" value="P:tetrahydrobiopterin biosynthetic process"/>
    <property type="evidence" value="ECO:0007669"/>
    <property type="project" value="TreeGrafter"/>
</dbReference>
<keyword evidence="3" id="KW-0521">NADP</keyword>
<dbReference type="InterPro" id="IPR036291">
    <property type="entry name" value="NAD(P)-bd_dom_sf"/>
</dbReference>
<sequence length="255" mass="27602">MEAAMRQKIIITGHSGGLGKALSVHYLQTGKEVLAIARCESPAQNGLQQFAIDLADTEGLAAWLAHGRIEAFMQDADELVLVNNAGTVIPSAVCGKQRPSEIAAAVNLNITAPLLLSNHVLAAKPEKLPVKIVHISSGTGRNAYQGWSVYGVSKAALDHHLRCVEAENHHHVKACSIIAPGVVDTDMQAQNGEDFPILPRFQQLYANQKLSSPESVAKIIAEMIADPDFGDEIIQDVRTWQLLKQTFQTALTQIF</sequence>
<keyword evidence="6" id="KW-1185">Reference proteome</keyword>
<keyword evidence="2" id="KW-0963">Cytoplasm</keyword>
<proteinExistence type="predicted"/>
<evidence type="ECO:0000256" key="2">
    <source>
        <dbReference type="ARBA" id="ARBA00022490"/>
    </source>
</evidence>